<gene>
    <name evidence="2" type="ORF">DSM106972_075370</name>
</gene>
<evidence type="ECO:0000256" key="1">
    <source>
        <dbReference type="SAM" id="Phobius"/>
    </source>
</evidence>
<dbReference type="Proteomes" id="UP000271624">
    <property type="component" value="Unassembled WGS sequence"/>
</dbReference>
<reference evidence="2" key="1">
    <citation type="submission" date="2018-12" db="EMBL/GenBank/DDBJ databases">
        <authorList>
            <person name="Will S."/>
            <person name="Neumann-Schaal M."/>
            <person name="Henke P."/>
        </authorList>
    </citation>
    <scope>NUCLEOTIDE SEQUENCE</scope>
    <source>
        <strain evidence="2">PCC 7102</strain>
    </source>
</reference>
<protein>
    <submittedName>
        <fullName evidence="2">Uncharacterized protein</fullName>
    </submittedName>
</protein>
<keyword evidence="3" id="KW-1185">Reference proteome</keyword>
<sequence length="79" mass="8726">MPTPTTIPTIKAPASTVESVGFGVDIPDSDSVVFDAITFIGMVLLITLGRSRNSTFIKILIRNTHYLYTFFNKCVCIKK</sequence>
<feature type="transmembrane region" description="Helical" evidence="1">
    <location>
        <begin position="32"/>
        <end position="49"/>
    </location>
</feature>
<reference evidence="2" key="2">
    <citation type="journal article" date="2019" name="Genome Biol. Evol.">
        <title>Day and night: Metabolic profiles and evolutionary relationships of six axenic non-marine cyanobacteria.</title>
        <authorList>
            <person name="Will S.E."/>
            <person name="Henke P."/>
            <person name="Boedeker C."/>
            <person name="Huang S."/>
            <person name="Brinkmann H."/>
            <person name="Rohde M."/>
            <person name="Jarek M."/>
            <person name="Friedl T."/>
            <person name="Seufert S."/>
            <person name="Schumacher M."/>
            <person name="Overmann J."/>
            <person name="Neumann-Schaal M."/>
            <person name="Petersen J."/>
        </authorList>
    </citation>
    <scope>NUCLEOTIDE SEQUENCE [LARGE SCALE GENOMIC DNA]</scope>
    <source>
        <strain evidence="2">PCC 7102</strain>
    </source>
</reference>
<keyword evidence="1" id="KW-0812">Transmembrane</keyword>
<proteinExistence type="predicted"/>
<evidence type="ECO:0000313" key="2">
    <source>
        <dbReference type="EMBL" id="RUT00409.1"/>
    </source>
</evidence>
<keyword evidence="1" id="KW-0472">Membrane</keyword>
<organism evidence="2 3">
    <name type="scientific">Dulcicalothrix desertica PCC 7102</name>
    <dbReference type="NCBI Taxonomy" id="232991"/>
    <lineage>
        <taxon>Bacteria</taxon>
        <taxon>Bacillati</taxon>
        <taxon>Cyanobacteriota</taxon>
        <taxon>Cyanophyceae</taxon>
        <taxon>Nostocales</taxon>
        <taxon>Calotrichaceae</taxon>
        <taxon>Dulcicalothrix</taxon>
    </lineage>
</organism>
<dbReference type="AlphaFoldDB" id="A0A3S1CYM4"/>
<keyword evidence="1" id="KW-1133">Transmembrane helix</keyword>
<dbReference type="EMBL" id="RSCL01000024">
    <property type="protein sequence ID" value="RUT00409.1"/>
    <property type="molecule type" value="Genomic_DNA"/>
</dbReference>
<name>A0A3S1CYM4_9CYAN</name>
<accession>A0A3S1CYM4</accession>
<evidence type="ECO:0000313" key="3">
    <source>
        <dbReference type="Proteomes" id="UP000271624"/>
    </source>
</evidence>
<comment type="caution">
    <text evidence="2">The sequence shown here is derived from an EMBL/GenBank/DDBJ whole genome shotgun (WGS) entry which is preliminary data.</text>
</comment>